<organism evidence="1 2">
    <name type="scientific">Pseudomonas violetae</name>
    <dbReference type="NCBI Taxonomy" id="2915813"/>
    <lineage>
        <taxon>Bacteria</taxon>
        <taxon>Pseudomonadati</taxon>
        <taxon>Pseudomonadota</taxon>
        <taxon>Gammaproteobacteria</taxon>
        <taxon>Pseudomonadales</taxon>
        <taxon>Pseudomonadaceae</taxon>
        <taxon>Pseudomonas</taxon>
    </lineage>
</organism>
<name>A0ABT0F517_9PSED</name>
<reference evidence="1 2" key="1">
    <citation type="submission" date="2022-02" db="EMBL/GenBank/DDBJ databases">
        <title>Comparative genomics of the first Antarctic Pseudomonas spp. capable of biotransforming 2,4,6-Trinitrotoluene.</title>
        <authorList>
            <person name="Cabrera M.A."/>
            <person name="Marquez S.L."/>
            <person name="Perez-Donoso J.M."/>
        </authorList>
    </citation>
    <scope>NUCLEOTIDE SEQUENCE [LARGE SCALE GENOMIC DNA]</scope>
    <source>
        <strain evidence="1 2">TNT19</strain>
    </source>
</reference>
<dbReference type="EMBL" id="JAKNRW010000028">
    <property type="protein sequence ID" value="MCK1793100.1"/>
    <property type="molecule type" value="Genomic_DNA"/>
</dbReference>
<proteinExistence type="predicted"/>
<evidence type="ECO:0000313" key="1">
    <source>
        <dbReference type="EMBL" id="MCK1793100.1"/>
    </source>
</evidence>
<dbReference type="Proteomes" id="UP001299876">
    <property type="component" value="Unassembled WGS sequence"/>
</dbReference>
<comment type="caution">
    <text evidence="1">The sequence shown here is derived from an EMBL/GenBank/DDBJ whole genome shotgun (WGS) entry which is preliminary data.</text>
</comment>
<evidence type="ECO:0000313" key="2">
    <source>
        <dbReference type="Proteomes" id="UP001299876"/>
    </source>
</evidence>
<accession>A0ABT0F517</accession>
<gene>
    <name evidence="1" type="ORF">L9059_23580</name>
</gene>
<sequence>MSANKRLVRTHNTYDTNTLTDLLSVVMANIEDALLETGAEPTTDYNRMDLLREATPFVLSMFSENRDPVILNCTWNEPEGER</sequence>
<keyword evidence="2" id="KW-1185">Reference proteome</keyword>
<dbReference type="RefSeq" id="WP_247293293.1">
    <property type="nucleotide sequence ID" value="NZ_JAKNRW010000028.1"/>
</dbReference>
<protein>
    <submittedName>
        <fullName evidence="1">Uncharacterized protein</fullName>
    </submittedName>
</protein>